<dbReference type="EMBL" id="JAEHOI010000007">
    <property type="protein sequence ID" value="MBK0422204.1"/>
    <property type="molecule type" value="Genomic_DNA"/>
</dbReference>
<dbReference type="SUPFAM" id="SSF88713">
    <property type="entry name" value="Glycoside hydrolase/deacetylase"/>
    <property type="match status" value="1"/>
</dbReference>
<dbReference type="GO" id="GO:0016810">
    <property type="term" value="F:hydrolase activity, acting on carbon-nitrogen (but not peptide) bonds"/>
    <property type="evidence" value="ECO:0007669"/>
    <property type="project" value="InterPro"/>
</dbReference>
<gene>
    <name evidence="6" type="ORF">JD292_08965</name>
</gene>
<evidence type="ECO:0000256" key="2">
    <source>
        <dbReference type="ARBA" id="ARBA00022801"/>
    </source>
</evidence>
<dbReference type="AlphaFoldDB" id="A0A934QCQ0"/>
<feature type="domain" description="NodB homology" evidence="5">
    <location>
        <begin position="362"/>
        <end position="535"/>
    </location>
</feature>
<organism evidence="6 7">
    <name type="scientific">Leucobacter edaphi</name>
    <dbReference type="NCBI Taxonomy" id="2796472"/>
    <lineage>
        <taxon>Bacteria</taxon>
        <taxon>Bacillati</taxon>
        <taxon>Actinomycetota</taxon>
        <taxon>Actinomycetes</taxon>
        <taxon>Micrococcales</taxon>
        <taxon>Microbacteriaceae</taxon>
        <taxon>Leucobacter</taxon>
    </lineage>
</organism>
<evidence type="ECO:0000256" key="4">
    <source>
        <dbReference type="SAM" id="SignalP"/>
    </source>
</evidence>
<dbReference type="Pfam" id="PF01522">
    <property type="entry name" value="Polysacc_deac_1"/>
    <property type="match status" value="1"/>
</dbReference>
<feature type="signal peptide" evidence="4">
    <location>
        <begin position="1"/>
        <end position="28"/>
    </location>
</feature>
<dbReference type="InterPro" id="IPR011330">
    <property type="entry name" value="Glyco_hydro/deAcase_b/a-brl"/>
</dbReference>
<sequence length="553" mass="56943">MTAVLRRRGIVLLIASALILSTAGCAQEADTAWKPPAAAAAEGVTLLPDGQGTDGTKAGGANPEAAGQVAPGSTAHASASMNPSQLGLVGGRLRNDSLHLQARYALLPGVPKFNERVNELLWGAIKATGKPYAPQAFPAGAGLGGRDCIAGSTELNAADLLLRPETGPFGGTGTTITCSLIGAFGPYVGVRFRTVTGEATPAKPGAAGPTAKISSDRTVSLYANVRTGEVTDDASRWQDSAPAALWRDAVSLLRDRLGSLSLAGIADPDRAQLDLAAKALRSAAPAADGGFTVSLPAGLVAPELRALGSAATSVDTVVRVPAQVATEWAAQSVKDRIAAENQPFEGFKEAPWQTPVDCALVPCVALTYDDGPSAHTGQLLDTLRDKRAVATFFMLGNAAKGAPDLVRRAAKEGNEIGSHTMTHPDLTTISPANAAAQVKNAGAALSEISGQPVNIYRPPYGAINGPALEAIGWPAILWSIDTNDWRNPGPDALLDRCVTPVAPGGIILFHDTHPDSVTTAGRVIDGLRDRGFTPVTVSQLFGGNIPFGRVTGR</sequence>
<keyword evidence="2" id="KW-0378">Hydrolase</keyword>
<dbReference type="RefSeq" id="WP_200132402.1">
    <property type="nucleotide sequence ID" value="NZ_JAEHOI010000007.1"/>
</dbReference>
<dbReference type="PROSITE" id="PS51677">
    <property type="entry name" value="NODB"/>
    <property type="match status" value="1"/>
</dbReference>
<keyword evidence="4" id="KW-0732">Signal</keyword>
<dbReference type="GO" id="GO:0005975">
    <property type="term" value="P:carbohydrate metabolic process"/>
    <property type="evidence" value="ECO:0007669"/>
    <property type="project" value="InterPro"/>
</dbReference>
<feature type="region of interest" description="Disordered" evidence="3">
    <location>
        <begin position="46"/>
        <end position="80"/>
    </location>
</feature>
<comment type="caution">
    <text evidence="6">The sequence shown here is derived from an EMBL/GenBank/DDBJ whole genome shotgun (WGS) entry which is preliminary data.</text>
</comment>
<dbReference type="GO" id="GO:0046872">
    <property type="term" value="F:metal ion binding"/>
    <property type="evidence" value="ECO:0007669"/>
    <property type="project" value="UniProtKB-KW"/>
</dbReference>
<dbReference type="PANTHER" id="PTHR10587:SF133">
    <property type="entry name" value="CHITIN DEACETYLASE 1-RELATED"/>
    <property type="match status" value="1"/>
</dbReference>
<dbReference type="PANTHER" id="PTHR10587">
    <property type="entry name" value="GLYCOSYL TRANSFERASE-RELATED"/>
    <property type="match status" value="1"/>
</dbReference>
<evidence type="ECO:0000256" key="1">
    <source>
        <dbReference type="ARBA" id="ARBA00022723"/>
    </source>
</evidence>
<keyword evidence="7" id="KW-1185">Reference proteome</keyword>
<accession>A0A934QCQ0</accession>
<feature type="chain" id="PRO_5037830338" evidence="4">
    <location>
        <begin position="29"/>
        <end position="553"/>
    </location>
</feature>
<dbReference type="Gene3D" id="3.20.20.370">
    <property type="entry name" value="Glycoside hydrolase/deacetylase"/>
    <property type="match status" value="1"/>
</dbReference>
<proteinExistence type="predicted"/>
<reference evidence="6" key="1">
    <citation type="submission" date="2020-12" db="EMBL/GenBank/DDBJ databases">
        <title>Leucobacter sp. CAS2, isolated from Chromium sludge.</title>
        <authorList>
            <person name="Xu Z."/>
        </authorList>
    </citation>
    <scope>NUCLEOTIDE SEQUENCE</scope>
    <source>
        <strain evidence="6">CSA2</strain>
    </source>
</reference>
<dbReference type="InterPro" id="IPR050248">
    <property type="entry name" value="Polysacc_deacetylase_ArnD"/>
</dbReference>
<dbReference type="InterPro" id="IPR002509">
    <property type="entry name" value="NODB_dom"/>
</dbReference>
<evidence type="ECO:0000256" key="3">
    <source>
        <dbReference type="SAM" id="MobiDB-lite"/>
    </source>
</evidence>
<dbReference type="PROSITE" id="PS51257">
    <property type="entry name" value="PROKAR_LIPOPROTEIN"/>
    <property type="match status" value="1"/>
</dbReference>
<keyword evidence="1" id="KW-0479">Metal-binding</keyword>
<dbReference type="Proteomes" id="UP000618733">
    <property type="component" value="Unassembled WGS sequence"/>
</dbReference>
<evidence type="ECO:0000259" key="5">
    <source>
        <dbReference type="PROSITE" id="PS51677"/>
    </source>
</evidence>
<evidence type="ECO:0000313" key="6">
    <source>
        <dbReference type="EMBL" id="MBK0422204.1"/>
    </source>
</evidence>
<dbReference type="GO" id="GO:0016020">
    <property type="term" value="C:membrane"/>
    <property type="evidence" value="ECO:0007669"/>
    <property type="project" value="TreeGrafter"/>
</dbReference>
<evidence type="ECO:0000313" key="7">
    <source>
        <dbReference type="Proteomes" id="UP000618733"/>
    </source>
</evidence>
<name>A0A934QCQ0_9MICO</name>
<protein>
    <submittedName>
        <fullName evidence="6">Polysaccharide deacetylase family protein</fullName>
    </submittedName>
</protein>